<dbReference type="AlphaFoldDB" id="A0A564YX90"/>
<gene>
    <name evidence="1" type="ORF">WMSIL1_LOCUS10251</name>
</gene>
<accession>A0A564YX90</accession>
<dbReference type="EMBL" id="CABIJS010000444">
    <property type="protein sequence ID" value="VUZ51907.1"/>
    <property type="molecule type" value="Genomic_DNA"/>
</dbReference>
<dbReference type="Proteomes" id="UP000321570">
    <property type="component" value="Unassembled WGS sequence"/>
</dbReference>
<organism evidence="1 2">
    <name type="scientific">Hymenolepis diminuta</name>
    <name type="common">Rat tapeworm</name>
    <dbReference type="NCBI Taxonomy" id="6216"/>
    <lineage>
        <taxon>Eukaryota</taxon>
        <taxon>Metazoa</taxon>
        <taxon>Spiralia</taxon>
        <taxon>Lophotrochozoa</taxon>
        <taxon>Platyhelminthes</taxon>
        <taxon>Cestoda</taxon>
        <taxon>Eucestoda</taxon>
        <taxon>Cyclophyllidea</taxon>
        <taxon>Hymenolepididae</taxon>
        <taxon>Hymenolepis</taxon>
    </lineage>
</organism>
<evidence type="ECO:0000313" key="1">
    <source>
        <dbReference type="EMBL" id="VUZ51907.1"/>
    </source>
</evidence>
<sequence>MFILIPIFSNIQKVSSFGGISPHSIRKILWNCSYWKLTFYHPLITHITGYASRDL</sequence>
<evidence type="ECO:0000313" key="2">
    <source>
        <dbReference type="Proteomes" id="UP000321570"/>
    </source>
</evidence>
<proteinExistence type="predicted"/>
<name>A0A564YX90_HYMDI</name>
<protein>
    <submittedName>
        <fullName evidence="1">Uncharacterized protein</fullName>
    </submittedName>
</protein>
<reference evidence="1 2" key="1">
    <citation type="submission" date="2019-07" db="EMBL/GenBank/DDBJ databases">
        <authorList>
            <person name="Jastrzebski P J."/>
            <person name="Paukszto L."/>
            <person name="Jastrzebski P J."/>
        </authorList>
    </citation>
    <scope>NUCLEOTIDE SEQUENCE [LARGE SCALE GENOMIC DNA]</scope>
    <source>
        <strain evidence="1 2">WMS-il1</strain>
    </source>
</reference>
<keyword evidence="2" id="KW-1185">Reference proteome</keyword>